<evidence type="ECO:0000256" key="20">
    <source>
        <dbReference type="SAM" id="SignalP"/>
    </source>
</evidence>
<keyword evidence="12 19" id="KW-0472">Membrane</keyword>
<organism evidence="23 24">
    <name type="scientific">Rhododendron simsii</name>
    <name type="common">Sims's rhododendron</name>
    <dbReference type="NCBI Taxonomy" id="118357"/>
    <lineage>
        <taxon>Eukaryota</taxon>
        <taxon>Viridiplantae</taxon>
        <taxon>Streptophyta</taxon>
        <taxon>Embryophyta</taxon>
        <taxon>Tracheophyta</taxon>
        <taxon>Spermatophyta</taxon>
        <taxon>Magnoliopsida</taxon>
        <taxon>eudicotyledons</taxon>
        <taxon>Gunneridae</taxon>
        <taxon>Pentapetalae</taxon>
        <taxon>asterids</taxon>
        <taxon>Ericales</taxon>
        <taxon>Ericaceae</taxon>
        <taxon>Ericoideae</taxon>
        <taxon>Rhodoreae</taxon>
        <taxon>Rhododendron</taxon>
    </lineage>
</organism>
<evidence type="ECO:0000256" key="5">
    <source>
        <dbReference type="ARBA" id="ARBA00022679"/>
    </source>
</evidence>
<keyword evidence="10" id="KW-0067">ATP-binding</keyword>
<dbReference type="Gene3D" id="3.30.200.20">
    <property type="entry name" value="Phosphorylase Kinase, domain 1"/>
    <property type="match status" value="1"/>
</dbReference>
<dbReference type="PANTHER" id="PTHR46204">
    <property type="entry name" value="CHITIN ELICITOR RECEPTOR KINASE 1-RELATED"/>
    <property type="match status" value="1"/>
</dbReference>
<dbReference type="InterPro" id="IPR000719">
    <property type="entry name" value="Prot_kinase_dom"/>
</dbReference>
<keyword evidence="13" id="KW-1015">Disulfide bond</keyword>
<keyword evidence="5" id="KW-0808">Transferase</keyword>
<sequence length="783" mass="85248">MIPGVLILINMFRSKLGLSFSLSIISLCLTTVEPTCSKGCGLALGSYYVWTDAYTRLIANVSGNSVNELISYNPGTTEFFILSYERIVVPFPCDCIDGEFLAHVFTYTARSGDTYDKIAETYYSNLTTAATLERSNSYPANSSIPVNATVNVTVNCSCGNASVSEAYGLFVTYPLRAEDNLESIADAANLSTDLLQRYNPGTNFSAGSGLVYIPGRVLPFSLLIIFLTTVEPKCPKTCDLALGSYNVWPDANLTFIAEVSTNSIDEILSYNKDNIPNKDFIGGRINVPLTCDCIDDEFLGHVFPYAVQSGDTYDMIAETYYANLTTGAWLARFNGYEPSWIPDNAVLNVTVNFSEGSGLVYIPGSDKSGNYPPLKSSTGFLPDFATGLSGGVIAGICVGVVMGALLVSVCIYYGFCRKKKVLDKLLSSKSFEDRHLQAGWDPGSTSEKSDSTSAPGSASSRGLAISLDKSMEFSYEELANATNDFSIGHKIAQGGFGAVYYAELRGEKAAIKKMHMMATREFLSELKVLTHVHHLNLVRLIGYCVEGSLFLVYEYIENGNLSKHLHGTGWDPLPWSTRVQIALDSARGLEYIHEHTVPVYIHRDIKTANILIDKNFRAKVADFGLTKLAEVGGSSQPTRLVGTVGYVPPEYAQHGDVSPKIDVYAFGVVLYELISAKEAIVKVGGSMLESKGLVALFEEVLNQPDSREKLCKLVDPRLGDSYPIDSVRKLAQLAKACTQENPLLRPSMRSAVVALMTLSSSTEDWDDGSFGENQALVKLMSGR</sequence>
<evidence type="ECO:0000259" key="21">
    <source>
        <dbReference type="PROSITE" id="PS50011"/>
    </source>
</evidence>
<dbReference type="FunFam" id="3.30.200.20:FF:000468">
    <property type="entry name" value="LysM receptor kinase 2"/>
    <property type="match status" value="1"/>
</dbReference>
<evidence type="ECO:0000256" key="1">
    <source>
        <dbReference type="ARBA" id="ARBA00004162"/>
    </source>
</evidence>
<reference evidence="23" key="1">
    <citation type="submission" date="2019-11" db="EMBL/GenBank/DDBJ databases">
        <authorList>
            <person name="Liu Y."/>
            <person name="Hou J."/>
            <person name="Li T.-Q."/>
            <person name="Guan C.-H."/>
            <person name="Wu X."/>
            <person name="Wu H.-Z."/>
            <person name="Ling F."/>
            <person name="Zhang R."/>
            <person name="Shi X.-G."/>
            <person name="Ren J.-P."/>
            <person name="Chen E.-F."/>
            <person name="Sun J.-M."/>
        </authorList>
    </citation>
    <scope>NUCLEOTIDE SEQUENCE</scope>
    <source>
        <strain evidence="23">Adult_tree_wgs_1</strain>
        <tissue evidence="23">Leaves</tissue>
    </source>
</reference>
<keyword evidence="7 20" id="KW-0732">Signal</keyword>
<dbReference type="EMBL" id="WJXA01000004">
    <property type="protein sequence ID" value="KAF7146099.1"/>
    <property type="molecule type" value="Genomic_DNA"/>
</dbReference>
<evidence type="ECO:0000256" key="6">
    <source>
        <dbReference type="ARBA" id="ARBA00022692"/>
    </source>
</evidence>
<evidence type="ECO:0000256" key="14">
    <source>
        <dbReference type="ARBA" id="ARBA00023170"/>
    </source>
</evidence>
<keyword evidence="8" id="KW-0547">Nucleotide-binding</keyword>
<name>A0A834LRH6_RHOSS</name>
<keyword evidence="15" id="KW-0325">Glycoprotein</keyword>
<evidence type="ECO:0000256" key="8">
    <source>
        <dbReference type="ARBA" id="ARBA00022741"/>
    </source>
</evidence>
<dbReference type="InterPro" id="IPR001245">
    <property type="entry name" value="Ser-Thr/Tyr_kinase_cat_dom"/>
</dbReference>
<dbReference type="SUPFAM" id="SSF56112">
    <property type="entry name" value="Protein kinase-like (PK-like)"/>
    <property type="match status" value="1"/>
</dbReference>
<comment type="subcellular location">
    <subcellularLocation>
        <location evidence="1">Cell membrane</location>
        <topology evidence="1">Single-pass membrane protein</topology>
    </subcellularLocation>
</comment>
<accession>A0A834LRH6</accession>
<evidence type="ECO:0000256" key="2">
    <source>
        <dbReference type="ARBA" id="ARBA00012513"/>
    </source>
</evidence>
<dbReference type="Gene3D" id="1.10.510.10">
    <property type="entry name" value="Transferase(Phosphotransferase) domain 1"/>
    <property type="match status" value="1"/>
</dbReference>
<dbReference type="InterPro" id="IPR011009">
    <property type="entry name" value="Kinase-like_dom_sf"/>
</dbReference>
<keyword evidence="24" id="KW-1185">Reference proteome</keyword>
<dbReference type="Pfam" id="PF23577">
    <property type="entry name" value="LysM_RLK"/>
    <property type="match status" value="1"/>
</dbReference>
<feature type="transmembrane region" description="Helical" evidence="19">
    <location>
        <begin position="392"/>
        <end position="415"/>
    </location>
</feature>
<feature type="region of interest" description="Disordered" evidence="18">
    <location>
        <begin position="437"/>
        <end position="461"/>
    </location>
</feature>
<feature type="signal peptide" evidence="20">
    <location>
        <begin position="1"/>
        <end position="17"/>
    </location>
</feature>
<evidence type="ECO:0000256" key="17">
    <source>
        <dbReference type="ARBA" id="ARBA00048679"/>
    </source>
</evidence>
<dbReference type="InterPro" id="IPR018392">
    <property type="entry name" value="LysM"/>
</dbReference>
<keyword evidence="14" id="KW-0675">Receptor</keyword>
<evidence type="ECO:0000256" key="10">
    <source>
        <dbReference type="ARBA" id="ARBA00022840"/>
    </source>
</evidence>
<proteinExistence type="predicted"/>
<evidence type="ECO:0000256" key="13">
    <source>
        <dbReference type="ARBA" id="ARBA00023157"/>
    </source>
</evidence>
<dbReference type="GO" id="GO:0004674">
    <property type="term" value="F:protein serine/threonine kinase activity"/>
    <property type="evidence" value="ECO:0007669"/>
    <property type="project" value="UniProtKB-KW"/>
</dbReference>
<dbReference type="InterPro" id="IPR044812">
    <property type="entry name" value="CERK1/LYK3-like"/>
</dbReference>
<keyword evidence="11 19" id="KW-1133">Transmembrane helix</keyword>
<evidence type="ECO:0000256" key="18">
    <source>
        <dbReference type="SAM" id="MobiDB-lite"/>
    </source>
</evidence>
<dbReference type="SMART" id="SM00220">
    <property type="entry name" value="S_TKc"/>
    <property type="match status" value="1"/>
</dbReference>
<evidence type="ECO:0000256" key="15">
    <source>
        <dbReference type="ARBA" id="ARBA00023180"/>
    </source>
</evidence>
<comment type="catalytic activity">
    <reaction evidence="17">
        <text>L-seryl-[protein] + ATP = O-phospho-L-seryl-[protein] + ADP + H(+)</text>
        <dbReference type="Rhea" id="RHEA:17989"/>
        <dbReference type="Rhea" id="RHEA-COMP:9863"/>
        <dbReference type="Rhea" id="RHEA-COMP:11604"/>
        <dbReference type="ChEBI" id="CHEBI:15378"/>
        <dbReference type="ChEBI" id="CHEBI:29999"/>
        <dbReference type="ChEBI" id="CHEBI:30616"/>
        <dbReference type="ChEBI" id="CHEBI:83421"/>
        <dbReference type="ChEBI" id="CHEBI:456216"/>
        <dbReference type="EC" id="2.7.11.1"/>
    </reaction>
</comment>
<comment type="caution">
    <text evidence="23">The sequence shown here is derived from an EMBL/GenBank/DDBJ whole genome shotgun (WGS) entry which is preliminary data.</text>
</comment>
<keyword evidence="9" id="KW-0418">Kinase</keyword>
<evidence type="ECO:0000256" key="3">
    <source>
        <dbReference type="ARBA" id="ARBA00022475"/>
    </source>
</evidence>
<feature type="chain" id="PRO_5033059732" description="non-specific serine/threonine protein kinase" evidence="20">
    <location>
        <begin position="18"/>
        <end position="783"/>
    </location>
</feature>
<dbReference type="PROSITE" id="PS50011">
    <property type="entry name" value="PROTEIN_KINASE_DOM"/>
    <property type="match status" value="1"/>
</dbReference>
<evidence type="ECO:0000256" key="9">
    <source>
        <dbReference type="ARBA" id="ARBA00022777"/>
    </source>
</evidence>
<dbReference type="InterPro" id="IPR057097">
    <property type="entry name" value="LysM_RLK3/10"/>
</dbReference>
<feature type="domain" description="Protein kinase" evidence="21">
    <location>
        <begin position="485"/>
        <end position="758"/>
    </location>
</feature>
<evidence type="ECO:0000259" key="22">
    <source>
        <dbReference type="PROSITE" id="PS51782"/>
    </source>
</evidence>
<dbReference type="Pfam" id="PF07714">
    <property type="entry name" value="PK_Tyr_Ser-Thr"/>
    <property type="match status" value="1"/>
</dbReference>
<dbReference type="EC" id="2.7.11.1" evidence="2"/>
<evidence type="ECO:0000256" key="12">
    <source>
        <dbReference type="ARBA" id="ARBA00023136"/>
    </source>
</evidence>
<evidence type="ECO:0000313" key="24">
    <source>
        <dbReference type="Proteomes" id="UP000626092"/>
    </source>
</evidence>
<keyword evidence="4" id="KW-0723">Serine/threonine-protein kinase</keyword>
<evidence type="ECO:0000256" key="11">
    <source>
        <dbReference type="ARBA" id="ARBA00022989"/>
    </source>
</evidence>
<evidence type="ECO:0000256" key="7">
    <source>
        <dbReference type="ARBA" id="ARBA00022729"/>
    </source>
</evidence>
<dbReference type="Pfam" id="PF01476">
    <property type="entry name" value="LysM"/>
    <property type="match status" value="1"/>
</dbReference>
<evidence type="ECO:0000256" key="16">
    <source>
        <dbReference type="ARBA" id="ARBA00047899"/>
    </source>
</evidence>
<protein>
    <recommendedName>
        <fullName evidence="2">non-specific serine/threonine protein kinase</fullName>
        <ecNumber evidence="2">2.7.11.1</ecNumber>
    </recommendedName>
</protein>
<keyword evidence="3" id="KW-1003">Cell membrane</keyword>
<dbReference type="CDD" id="cd00118">
    <property type="entry name" value="LysM"/>
    <property type="match status" value="1"/>
</dbReference>
<comment type="catalytic activity">
    <reaction evidence="16">
        <text>L-threonyl-[protein] + ATP = O-phospho-L-threonyl-[protein] + ADP + H(+)</text>
        <dbReference type="Rhea" id="RHEA:46608"/>
        <dbReference type="Rhea" id="RHEA-COMP:11060"/>
        <dbReference type="Rhea" id="RHEA-COMP:11605"/>
        <dbReference type="ChEBI" id="CHEBI:15378"/>
        <dbReference type="ChEBI" id="CHEBI:30013"/>
        <dbReference type="ChEBI" id="CHEBI:30616"/>
        <dbReference type="ChEBI" id="CHEBI:61977"/>
        <dbReference type="ChEBI" id="CHEBI:456216"/>
        <dbReference type="EC" id="2.7.11.1"/>
    </reaction>
</comment>
<feature type="domain" description="LysM" evidence="22">
    <location>
        <begin position="105"/>
        <end position="152"/>
    </location>
</feature>
<evidence type="ECO:0000256" key="19">
    <source>
        <dbReference type="SAM" id="Phobius"/>
    </source>
</evidence>
<dbReference type="GO" id="GO:0045087">
    <property type="term" value="P:innate immune response"/>
    <property type="evidence" value="ECO:0007669"/>
    <property type="project" value="InterPro"/>
</dbReference>
<dbReference type="Proteomes" id="UP000626092">
    <property type="component" value="Unassembled WGS sequence"/>
</dbReference>
<dbReference type="OrthoDB" id="4062651at2759"/>
<dbReference type="InterPro" id="IPR008271">
    <property type="entry name" value="Ser/Thr_kinase_AS"/>
</dbReference>
<dbReference type="GO" id="GO:0005524">
    <property type="term" value="F:ATP binding"/>
    <property type="evidence" value="ECO:0007669"/>
    <property type="project" value="UniProtKB-KW"/>
</dbReference>
<evidence type="ECO:0000313" key="23">
    <source>
        <dbReference type="EMBL" id="KAF7146099.1"/>
    </source>
</evidence>
<dbReference type="GO" id="GO:0009617">
    <property type="term" value="P:response to bacterium"/>
    <property type="evidence" value="ECO:0007669"/>
    <property type="project" value="UniProtKB-ARBA"/>
</dbReference>
<dbReference type="PROSITE" id="PS51782">
    <property type="entry name" value="LYSM"/>
    <property type="match status" value="1"/>
</dbReference>
<dbReference type="PANTHER" id="PTHR46204:SF30">
    <property type="entry name" value="CHITIN ELICITOR RECEPTOR KINASE 1"/>
    <property type="match status" value="1"/>
</dbReference>
<evidence type="ECO:0000256" key="4">
    <source>
        <dbReference type="ARBA" id="ARBA00022527"/>
    </source>
</evidence>
<dbReference type="FunFam" id="1.10.510.10:FF:000468">
    <property type="entry name" value="PTI1-like tyrosine-protein kinase 3"/>
    <property type="match status" value="1"/>
</dbReference>
<dbReference type="PROSITE" id="PS00108">
    <property type="entry name" value="PROTEIN_KINASE_ST"/>
    <property type="match status" value="1"/>
</dbReference>
<dbReference type="AlphaFoldDB" id="A0A834LRH6"/>
<feature type="compositionally biased region" description="Low complexity" evidence="18">
    <location>
        <begin position="451"/>
        <end position="460"/>
    </location>
</feature>
<dbReference type="GO" id="GO:0019199">
    <property type="term" value="F:transmembrane receptor protein kinase activity"/>
    <property type="evidence" value="ECO:0007669"/>
    <property type="project" value="InterPro"/>
</dbReference>
<dbReference type="GO" id="GO:0005886">
    <property type="term" value="C:plasma membrane"/>
    <property type="evidence" value="ECO:0007669"/>
    <property type="project" value="UniProtKB-SubCell"/>
</dbReference>
<keyword evidence="6 19" id="KW-0812">Transmembrane</keyword>
<gene>
    <name evidence="23" type="ORF">RHSIM_Rhsim04G0048200</name>
</gene>